<evidence type="ECO:0000313" key="2">
    <source>
        <dbReference type="Proteomes" id="UP001597227"/>
    </source>
</evidence>
<dbReference type="EMBL" id="JBHUEK010000007">
    <property type="protein sequence ID" value="MFD1777898.1"/>
    <property type="molecule type" value="Genomic_DNA"/>
</dbReference>
<dbReference type="NCBIfam" id="TIGR02530">
    <property type="entry name" value="flg_new"/>
    <property type="match status" value="1"/>
</dbReference>
<keyword evidence="1" id="KW-0966">Cell projection</keyword>
<name>A0ABW4MJA7_9BACI</name>
<reference evidence="2" key="1">
    <citation type="journal article" date="2019" name="Int. J. Syst. Evol. Microbiol.">
        <title>The Global Catalogue of Microorganisms (GCM) 10K type strain sequencing project: providing services to taxonomists for standard genome sequencing and annotation.</title>
        <authorList>
            <consortium name="The Broad Institute Genomics Platform"/>
            <consortium name="The Broad Institute Genome Sequencing Center for Infectious Disease"/>
            <person name="Wu L."/>
            <person name="Ma J."/>
        </authorList>
    </citation>
    <scope>NUCLEOTIDE SEQUENCE [LARGE SCALE GENOMIC DNA]</scope>
    <source>
        <strain evidence="2">CCUG 15531</strain>
    </source>
</reference>
<protein>
    <submittedName>
        <fullName evidence="1">TIGR02530 family flagellar biosynthesis protein</fullName>
    </submittedName>
</protein>
<organism evidence="1 2">
    <name type="scientific">Fredinandcohnia salidurans</name>
    <dbReference type="NCBI Taxonomy" id="2595041"/>
    <lineage>
        <taxon>Bacteria</taxon>
        <taxon>Bacillati</taxon>
        <taxon>Bacillota</taxon>
        <taxon>Bacilli</taxon>
        <taxon>Bacillales</taxon>
        <taxon>Bacillaceae</taxon>
        <taxon>Fredinandcohnia</taxon>
    </lineage>
</organism>
<keyword evidence="1" id="KW-0969">Cilium</keyword>
<dbReference type="Pfam" id="PF12611">
    <property type="entry name" value="Flagellar_put"/>
    <property type="match status" value="1"/>
</dbReference>
<sequence length="123" mass="13979">MDHRILQIQNHPLSLQTRNKVQHREQPTVSFKDTLAKESGLVISKHAQKRLDERNINIQDSKWKEIQTKITEAKTKGIRDSLVVTNNAALIVNVPNNTVITAMNRDEANSQIFTNINGTIILD</sequence>
<accession>A0ABW4MJA7</accession>
<keyword evidence="1" id="KW-0282">Flagellum</keyword>
<gene>
    <name evidence="1" type="ORF">ACFSFW_04395</name>
</gene>
<proteinExistence type="predicted"/>
<dbReference type="RefSeq" id="WP_099363012.1">
    <property type="nucleotide sequence ID" value="NZ_JBHUEK010000007.1"/>
</dbReference>
<dbReference type="Proteomes" id="UP001597227">
    <property type="component" value="Unassembled WGS sequence"/>
</dbReference>
<comment type="caution">
    <text evidence="1">The sequence shown here is derived from an EMBL/GenBank/DDBJ whole genome shotgun (WGS) entry which is preliminary data.</text>
</comment>
<evidence type="ECO:0000313" key="1">
    <source>
        <dbReference type="EMBL" id="MFD1777898.1"/>
    </source>
</evidence>
<keyword evidence="2" id="KW-1185">Reference proteome</keyword>
<dbReference type="InterPro" id="IPR013367">
    <property type="entry name" value="Flagellar_put"/>
</dbReference>